<proteinExistence type="predicted"/>
<sequence length="224" mass="23587">SPLELLLESTTTPDAIKELAKQCCQPGPILRPNFEQISGMITAAIREDTDPRPVARIKNKRPMRTSIIAGPGASDRDSTASSDFRPSMDQSYRDKFKNKTKSGALEKSYRAGAEAATPSPGGVAVTAPESPISAPISLFQTFSDTLLTTFTPGKAASSSVPANVPSTSYALQTHQTGVTPGCTTTAAAPPPPEPKPTFFSAFTDTIMGTLNPGTAQTREEEADV</sequence>
<gene>
    <name evidence="2" type="ORF">Ctob_005237</name>
</gene>
<feature type="region of interest" description="Disordered" evidence="1">
    <location>
        <begin position="66"/>
        <end position="103"/>
    </location>
</feature>
<comment type="caution">
    <text evidence="2">The sequence shown here is derived from an EMBL/GenBank/DDBJ whole genome shotgun (WGS) entry which is preliminary data.</text>
</comment>
<evidence type="ECO:0000313" key="2">
    <source>
        <dbReference type="EMBL" id="KOO26019.1"/>
    </source>
</evidence>
<reference evidence="3" key="1">
    <citation type="journal article" date="2015" name="PLoS Genet.">
        <title>Genome Sequence and Transcriptome Analyses of Chrysochromulina tobin: Metabolic Tools for Enhanced Algal Fitness in the Prominent Order Prymnesiales (Haptophyceae).</title>
        <authorList>
            <person name="Hovde B.T."/>
            <person name="Deodato C.R."/>
            <person name="Hunsperger H.M."/>
            <person name="Ryken S.A."/>
            <person name="Yost W."/>
            <person name="Jha R.K."/>
            <person name="Patterson J."/>
            <person name="Monnat R.J. Jr."/>
            <person name="Barlow S.B."/>
            <person name="Starkenburg S.R."/>
            <person name="Cattolico R.A."/>
        </authorList>
    </citation>
    <scope>NUCLEOTIDE SEQUENCE</scope>
    <source>
        <strain evidence="3">CCMP291</strain>
    </source>
</reference>
<organism evidence="2 3">
    <name type="scientific">Chrysochromulina tobinii</name>
    <dbReference type="NCBI Taxonomy" id="1460289"/>
    <lineage>
        <taxon>Eukaryota</taxon>
        <taxon>Haptista</taxon>
        <taxon>Haptophyta</taxon>
        <taxon>Prymnesiophyceae</taxon>
        <taxon>Prymnesiales</taxon>
        <taxon>Chrysochromulinaceae</taxon>
        <taxon>Chrysochromulina</taxon>
    </lineage>
</organism>
<accession>A0A0M0JHH8</accession>
<dbReference type="AlphaFoldDB" id="A0A0M0JHH8"/>
<evidence type="ECO:0000256" key="1">
    <source>
        <dbReference type="SAM" id="MobiDB-lite"/>
    </source>
</evidence>
<evidence type="ECO:0000313" key="3">
    <source>
        <dbReference type="Proteomes" id="UP000037460"/>
    </source>
</evidence>
<dbReference type="EMBL" id="JWZX01002901">
    <property type="protein sequence ID" value="KOO26019.1"/>
    <property type="molecule type" value="Genomic_DNA"/>
</dbReference>
<keyword evidence="3" id="KW-1185">Reference proteome</keyword>
<dbReference type="Proteomes" id="UP000037460">
    <property type="component" value="Unassembled WGS sequence"/>
</dbReference>
<name>A0A0M0JHH8_9EUKA</name>
<protein>
    <submittedName>
        <fullName evidence="2">Uncharacterized protein</fullName>
    </submittedName>
</protein>
<feature type="non-terminal residue" evidence="2">
    <location>
        <position position="1"/>
    </location>
</feature>
<feature type="compositionally biased region" description="Polar residues" evidence="1">
    <location>
        <begin position="79"/>
        <end position="90"/>
    </location>
</feature>